<dbReference type="Gene3D" id="1.20.1050.10">
    <property type="match status" value="1"/>
</dbReference>
<dbReference type="SFLD" id="SFLDG01180">
    <property type="entry name" value="SUF1"/>
    <property type="match status" value="1"/>
</dbReference>
<dbReference type="SFLD" id="SFLDS00019">
    <property type="entry name" value="Glutathione_Transferase_(cytos"/>
    <property type="match status" value="1"/>
</dbReference>
<dbReference type="InterPro" id="IPR050931">
    <property type="entry name" value="Mito_Protein_Transport_Metaxin"/>
</dbReference>
<dbReference type="Proteomes" id="UP001432360">
    <property type="component" value="Chromosome"/>
</dbReference>
<evidence type="ECO:0000259" key="1">
    <source>
        <dbReference type="Pfam" id="PF17171"/>
    </source>
</evidence>
<dbReference type="InterPro" id="IPR040079">
    <property type="entry name" value="Glutathione_S-Trfase"/>
</dbReference>
<dbReference type="InterPro" id="IPR012336">
    <property type="entry name" value="Thioredoxin-like_fold"/>
</dbReference>
<dbReference type="InterPro" id="IPR033468">
    <property type="entry name" value="Metaxin_GST"/>
</dbReference>
<evidence type="ECO:0000259" key="2">
    <source>
        <dbReference type="Pfam" id="PF17172"/>
    </source>
</evidence>
<dbReference type="CDD" id="cd03193">
    <property type="entry name" value="GST_C_Metaxin"/>
    <property type="match status" value="1"/>
</dbReference>
<name>A0ABZ2BG46_9HYPH</name>
<dbReference type="SFLD" id="SFLDG01200">
    <property type="entry name" value="SUF1.1"/>
    <property type="match status" value="1"/>
</dbReference>
<dbReference type="Gene3D" id="3.40.30.10">
    <property type="entry name" value="Glutaredoxin"/>
    <property type="match status" value="1"/>
</dbReference>
<dbReference type="EMBL" id="CP133148">
    <property type="protein sequence ID" value="WVT05723.1"/>
    <property type="molecule type" value="Genomic_DNA"/>
</dbReference>
<proteinExistence type="predicted"/>
<dbReference type="SUPFAM" id="SSF47616">
    <property type="entry name" value="GST C-terminal domain-like"/>
    <property type="match status" value="1"/>
</dbReference>
<keyword evidence="4" id="KW-1185">Reference proteome</keyword>
<dbReference type="RefSeq" id="WP_331374798.1">
    <property type="nucleotide sequence ID" value="NZ_CP133148.1"/>
</dbReference>
<dbReference type="InterPro" id="IPR036249">
    <property type="entry name" value="Thioredoxin-like_sf"/>
</dbReference>
<dbReference type="SUPFAM" id="SSF52833">
    <property type="entry name" value="Thioredoxin-like"/>
    <property type="match status" value="1"/>
</dbReference>
<feature type="domain" description="Metaxin glutathione S-transferase" evidence="1">
    <location>
        <begin position="189"/>
        <end position="246"/>
    </location>
</feature>
<gene>
    <name evidence="3" type="ORF">RB548_10155</name>
</gene>
<organism evidence="3 4">
    <name type="scientific">Sinorhizobium chiapasense</name>
    <dbReference type="NCBI Taxonomy" id="501572"/>
    <lineage>
        <taxon>Bacteria</taxon>
        <taxon>Pseudomonadati</taxon>
        <taxon>Pseudomonadota</taxon>
        <taxon>Alphaproteobacteria</taxon>
        <taxon>Hyphomicrobiales</taxon>
        <taxon>Rhizobiaceae</taxon>
        <taxon>Sinorhizobium/Ensifer group</taxon>
        <taxon>Sinorhizobium</taxon>
    </lineage>
</organism>
<dbReference type="CDD" id="cd03080">
    <property type="entry name" value="GST_N_Metaxin_like"/>
    <property type="match status" value="1"/>
</dbReference>
<protein>
    <submittedName>
        <fullName evidence="3">Glutathione S-transferase family protein</fullName>
    </submittedName>
</protein>
<feature type="domain" description="Thioredoxin-like fold" evidence="2">
    <location>
        <begin position="39"/>
        <end position="135"/>
    </location>
</feature>
<dbReference type="PANTHER" id="PTHR12289">
    <property type="entry name" value="METAXIN RELATED"/>
    <property type="match status" value="1"/>
</dbReference>
<dbReference type="Pfam" id="PF17172">
    <property type="entry name" value="GST_N_4"/>
    <property type="match status" value="1"/>
</dbReference>
<dbReference type="InterPro" id="IPR026928">
    <property type="entry name" value="FAX/IsoI-like"/>
</dbReference>
<evidence type="ECO:0000313" key="3">
    <source>
        <dbReference type="EMBL" id="WVT05723.1"/>
    </source>
</evidence>
<dbReference type="PANTHER" id="PTHR12289:SF41">
    <property type="entry name" value="FAILED AXON CONNECTIONS-RELATED"/>
    <property type="match status" value="1"/>
</dbReference>
<evidence type="ECO:0000313" key="4">
    <source>
        <dbReference type="Proteomes" id="UP001432360"/>
    </source>
</evidence>
<dbReference type="InterPro" id="IPR036282">
    <property type="entry name" value="Glutathione-S-Trfase_C_sf"/>
</dbReference>
<accession>A0ABZ2BG46</accession>
<dbReference type="Pfam" id="PF17171">
    <property type="entry name" value="GST_C_6"/>
    <property type="match status" value="1"/>
</dbReference>
<sequence>MATKRDPIAAVPSPMRNAAQPPIKLFQFPRVFAIPNLSPFCCKLETWLRIAGIPYEIVETPDPRKGPKGKLPFIEDSGARIADTSIIIDHLKRTRGVDPDASLDSSQRATALLVQRTLEEHYAFVVAYTHLVRDEGVRHTRARFDAVPAVVRPLVIRMVQKQIKNLLWQQGILRHTDNDIIESGVLDWRAVLAVMSEGPFFFGGRPTTVDATVFGTLATSVLTPIESPIRDFLRSKPACVAYVERMRSHFFPELSETAHQARAS</sequence>
<reference evidence="3" key="1">
    <citation type="submission" date="2023-08" db="EMBL/GenBank/DDBJ databases">
        <title>Complete genome sequence of Sinorhizobium chiapanecum ITTG S70 isolated from Acaciella angustissima nodules in Chiapas-Mexico.</title>
        <authorList>
            <person name="Rincon-Rosales R."/>
            <person name="Rogel M.A."/>
            <person name="Rincon-Medina C.I."/>
            <person name="Guerrero G."/>
            <person name="Manzano-Gomez L.A."/>
            <person name="Lopez-Lopez A."/>
            <person name="Rincon Molina F.A."/>
            <person name="Martinez-Romero E."/>
        </authorList>
    </citation>
    <scope>NUCLEOTIDE SEQUENCE</scope>
    <source>
        <strain evidence="3">ITTG S70</strain>
    </source>
</reference>